<dbReference type="EC" id="2.5.1.49" evidence="7"/>
<keyword evidence="8" id="KW-1185">Reference proteome</keyword>
<evidence type="ECO:0000313" key="7">
    <source>
        <dbReference type="EMBL" id="ADK67627.1"/>
    </source>
</evidence>
<name>E1QZ13_OLSUV</name>
<evidence type="ECO:0000313" key="8">
    <source>
        <dbReference type="Proteomes" id="UP000000333"/>
    </source>
</evidence>
<dbReference type="OrthoDB" id="9780685at2"/>
<dbReference type="STRING" id="633147.Olsu_0512"/>
<accession>E1QZ13</accession>
<dbReference type="GO" id="GO:0071269">
    <property type="term" value="P:L-homocysteine biosynthetic process"/>
    <property type="evidence" value="ECO:0007669"/>
    <property type="project" value="TreeGrafter"/>
</dbReference>
<dbReference type="NCBIfam" id="TIGR01326">
    <property type="entry name" value="OAH_OAS_sulfhy"/>
    <property type="match status" value="1"/>
</dbReference>
<dbReference type="PANTHER" id="PTHR43797">
    <property type="entry name" value="HOMOCYSTEINE/CYSTEINE SYNTHASE"/>
    <property type="match status" value="1"/>
</dbReference>
<dbReference type="Gene3D" id="3.40.640.10">
    <property type="entry name" value="Type I PLP-dependent aspartate aminotransferase-like (Major domain)"/>
    <property type="match status" value="1"/>
</dbReference>
<comment type="cofactor">
    <cofactor evidence="1 6">
        <name>pyridoxal 5'-phosphate</name>
        <dbReference type="ChEBI" id="CHEBI:597326"/>
    </cofactor>
</comment>
<proteinExistence type="inferred from homology"/>
<dbReference type="GeneID" id="78511950"/>
<keyword evidence="4 5" id="KW-0663">Pyridoxal phosphate</keyword>
<protein>
    <submittedName>
        <fullName evidence="7">O-acetylhomoserine sulfhydrolase</fullName>
        <ecNumber evidence="7">2.5.1.49</ecNumber>
    </submittedName>
</protein>
<reference evidence="7 8" key="1">
    <citation type="journal article" date="2010" name="Stand. Genomic Sci.">
        <title>Complete genome sequence of Olsenella uli type strain (VPI D76D-27C).</title>
        <authorList>
            <person name="Goker M."/>
            <person name="Held B."/>
            <person name="Lucas S."/>
            <person name="Nolan M."/>
            <person name="Yasawong M."/>
            <person name="Glavina Del Rio T."/>
            <person name="Tice H."/>
            <person name="Cheng J.F."/>
            <person name="Bruce D."/>
            <person name="Detter J.C."/>
            <person name="Tapia R."/>
            <person name="Han C."/>
            <person name="Goodwin L."/>
            <person name="Pitluck S."/>
            <person name="Liolios K."/>
            <person name="Ivanova N."/>
            <person name="Mavromatis K."/>
            <person name="Mikhailova N."/>
            <person name="Pati A."/>
            <person name="Chen A."/>
            <person name="Palaniappan K."/>
            <person name="Land M."/>
            <person name="Hauser L."/>
            <person name="Chang Y.J."/>
            <person name="Jeffries C.D."/>
            <person name="Rohde M."/>
            <person name="Sikorski J."/>
            <person name="Pukall R."/>
            <person name="Woyke T."/>
            <person name="Bristow J."/>
            <person name="Eisen J.A."/>
            <person name="Markowitz V."/>
            <person name="Hugenholtz P."/>
            <person name="Kyrpides N.C."/>
            <person name="Klenk H.P."/>
            <person name="Lapidus A."/>
        </authorList>
    </citation>
    <scope>NUCLEOTIDE SEQUENCE [LARGE SCALE GENOMIC DNA]</scope>
    <source>
        <strain evidence="8">ATCC 49627 / DSM 7084 / CIP 109912 / JCM 12494 / NCIMB 702895 / VPI D76D-27C</strain>
    </source>
</reference>
<dbReference type="eggNOG" id="COG2873">
    <property type="taxonomic scope" value="Bacteria"/>
</dbReference>
<dbReference type="InterPro" id="IPR000277">
    <property type="entry name" value="Cys/Met-Metab_PyrdxlP-dep_enz"/>
</dbReference>
<comment type="similarity">
    <text evidence="2 6">Belongs to the trans-sulfuration enzymes family.</text>
</comment>
<dbReference type="PANTHER" id="PTHR43797:SF3">
    <property type="entry name" value="O-ACETYLHOMOSERINE SULFHYDRYLASE"/>
    <property type="match status" value="1"/>
</dbReference>
<sequence>MPQIDTLCVQAGYAPGDGEPRQLPIVQSTTFKYDTSEHMGRLFDLEAEGYFYTRLQNPTNDAVAAKICRLEGGSAAMLTSSGQAANFFALFNIAEAGDHVVASSAIYGGTYNLLAHTMSKMGVRVTFVSPTCTDEELAAAFEPNTKAVFGETIANPALAVLDIERFARAAHGHGVPLVVDNTFPTPVNCRPIEWGADIVTHSTTKYMDGHGCAVGGAIVDAGRFDWMAHAESFPGLTTPDESYHGIVYAERFGLGKAFITKATSQLMRDFGSIQSPQNAFYLNLGLESLHVRMSQHCRNGQAMAEFLAASPKVTTVSYPGLSGDAYHGLAQKYLPHGSCGVVSFEVAGGRAAAERFMAALGLCAIETHVADARSCCLHPASSTHRQMSDAELAAAGISPALVRLSCGLEGTADLIADVEQALAQV</sequence>
<dbReference type="InterPro" id="IPR015421">
    <property type="entry name" value="PyrdxlP-dep_Trfase_major"/>
</dbReference>
<evidence type="ECO:0000256" key="6">
    <source>
        <dbReference type="RuleBase" id="RU362118"/>
    </source>
</evidence>
<dbReference type="EMBL" id="CP002106">
    <property type="protein sequence ID" value="ADK67627.1"/>
    <property type="molecule type" value="Genomic_DNA"/>
</dbReference>
<evidence type="ECO:0000256" key="5">
    <source>
        <dbReference type="PIRSR" id="PIRSR001434-2"/>
    </source>
</evidence>
<dbReference type="KEGG" id="ols:Olsu_0512"/>
<dbReference type="FunFam" id="3.40.640.10:FF:000035">
    <property type="entry name" value="O-succinylhomoserine sulfhydrylase"/>
    <property type="match status" value="1"/>
</dbReference>
<feature type="modified residue" description="N6-(pyridoxal phosphate)lysine" evidence="5">
    <location>
        <position position="205"/>
    </location>
</feature>
<dbReference type="GO" id="GO:0005737">
    <property type="term" value="C:cytoplasm"/>
    <property type="evidence" value="ECO:0007669"/>
    <property type="project" value="TreeGrafter"/>
</dbReference>
<dbReference type="GO" id="GO:0003961">
    <property type="term" value="F:O-acetylhomoserine aminocarboxypropyltransferase activity"/>
    <property type="evidence" value="ECO:0007669"/>
    <property type="project" value="UniProtKB-EC"/>
</dbReference>
<gene>
    <name evidence="7" type="ordered locus">Olsu_0512</name>
</gene>
<evidence type="ECO:0000256" key="2">
    <source>
        <dbReference type="ARBA" id="ARBA00009077"/>
    </source>
</evidence>
<dbReference type="PIRSF" id="PIRSF001434">
    <property type="entry name" value="CGS"/>
    <property type="match status" value="1"/>
</dbReference>
<evidence type="ECO:0000256" key="1">
    <source>
        <dbReference type="ARBA" id="ARBA00001933"/>
    </source>
</evidence>
<dbReference type="PROSITE" id="PS00868">
    <property type="entry name" value="CYS_MET_METAB_PP"/>
    <property type="match status" value="1"/>
</dbReference>
<dbReference type="InterPro" id="IPR054542">
    <property type="entry name" value="Cys_met_metab_PP"/>
</dbReference>
<dbReference type="InterPro" id="IPR006235">
    <property type="entry name" value="OAc-hSer/O-AcSer_sulfhydrylase"/>
</dbReference>
<dbReference type="HOGENOM" id="CLU_018986_4_2_11"/>
<dbReference type="AlphaFoldDB" id="E1QZ13"/>
<evidence type="ECO:0000256" key="3">
    <source>
        <dbReference type="ARBA" id="ARBA00022679"/>
    </source>
</evidence>
<dbReference type="Gene3D" id="3.90.1150.10">
    <property type="entry name" value="Aspartate Aminotransferase, domain 1"/>
    <property type="match status" value="1"/>
</dbReference>
<dbReference type="RefSeq" id="WP_013251379.1">
    <property type="nucleotide sequence ID" value="NC_014363.1"/>
</dbReference>
<keyword evidence="3 7" id="KW-0808">Transferase</keyword>
<dbReference type="GO" id="GO:0004124">
    <property type="term" value="F:cysteine synthase activity"/>
    <property type="evidence" value="ECO:0007669"/>
    <property type="project" value="TreeGrafter"/>
</dbReference>
<dbReference type="GO" id="GO:0016787">
    <property type="term" value="F:hydrolase activity"/>
    <property type="evidence" value="ECO:0007669"/>
    <property type="project" value="UniProtKB-KW"/>
</dbReference>
<dbReference type="GO" id="GO:0019346">
    <property type="term" value="P:transsulfuration"/>
    <property type="evidence" value="ECO:0007669"/>
    <property type="project" value="InterPro"/>
</dbReference>
<dbReference type="InterPro" id="IPR015424">
    <property type="entry name" value="PyrdxlP-dep_Trfase"/>
</dbReference>
<dbReference type="GO" id="GO:0030170">
    <property type="term" value="F:pyridoxal phosphate binding"/>
    <property type="evidence" value="ECO:0007669"/>
    <property type="project" value="InterPro"/>
</dbReference>
<dbReference type="InterPro" id="IPR015422">
    <property type="entry name" value="PyrdxlP-dep_Trfase_small"/>
</dbReference>
<organism evidence="7 8">
    <name type="scientific">Olsenella uli (strain ATCC 49627 / DSM 7084 / CCUG 31166 / CIP 109912 / JCM 12494 / LMG 11480 / NCIMB 702895 / VPI D76D-27C)</name>
    <name type="common">Lactobacillus uli</name>
    <dbReference type="NCBI Taxonomy" id="633147"/>
    <lineage>
        <taxon>Bacteria</taxon>
        <taxon>Bacillati</taxon>
        <taxon>Actinomycetota</taxon>
        <taxon>Coriobacteriia</taxon>
        <taxon>Coriobacteriales</taxon>
        <taxon>Atopobiaceae</taxon>
        <taxon>Olsenella</taxon>
    </lineage>
</organism>
<dbReference type="Proteomes" id="UP000000333">
    <property type="component" value="Chromosome"/>
</dbReference>
<dbReference type="SUPFAM" id="SSF53383">
    <property type="entry name" value="PLP-dependent transferases"/>
    <property type="match status" value="1"/>
</dbReference>
<dbReference type="Pfam" id="PF01053">
    <property type="entry name" value="Cys_Met_Meta_PP"/>
    <property type="match status" value="1"/>
</dbReference>
<dbReference type="CDD" id="cd00614">
    <property type="entry name" value="CGS_like"/>
    <property type="match status" value="1"/>
</dbReference>
<evidence type="ECO:0000256" key="4">
    <source>
        <dbReference type="ARBA" id="ARBA00022898"/>
    </source>
</evidence>
<dbReference type="GO" id="GO:0006535">
    <property type="term" value="P:cysteine biosynthetic process from serine"/>
    <property type="evidence" value="ECO:0007669"/>
    <property type="project" value="TreeGrafter"/>
</dbReference>
<keyword evidence="7" id="KW-0378">Hydrolase</keyword>